<protein>
    <submittedName>
        <fullName evidence="6">Uncharacterized protein</fullName>
    </submittedName>
</protein>
<reference evidence="6" key="1">
    <citation type="submission" date="2023-08" db="EMBL/GenBank/DDBJ databases">
        <title>A de novo genome assembly of Solanum verrucosum Schlechtendal, a Mexican diploid species geographically isolated from the other diploid A-genome species in potato relatives.</title>
        <authorList>
            <person name="Hosaka K."/>
        </authorList>
    </citation>
    <scope>NUCLEOTIDE SEQUENCE</scope>
    <source>
        <tissue evidence="6">Young leaves</tissue>
    </source>
</reference>
<evidence type="ECO:0000256" key="1">
    <source>
        <dbReference type="ARBA" id="ARBA00001946"/>
    </source>
</evidence>
<keyword evidence="7" id="KW-1185">Reference proteome</keyword>
<dbReference type="SFLD" id="SFLDG01014">
    <property type="entry name" value="Terpene_Cyclase_Like_1_N-term"/>
    <property type="match status" value="2"/>
</dbReference>
<feature type="domain" description="Terpene synthase metal-binding" evidence="5">
    <location>
        <begin position="252"/>
        <end position="444"/>
    </location>
</feature>
<dbReference type="FunFam" id="1.10.600.10:FF:000007">
    <property type="entry name" value="Isoprene synthase, chloroplastic"/>
    <property type="match status" value="1"/>
</dbReference>
<evidence type="ECO:0000313" key="7">
    <source>
        <dbReference type="Proteomes" id="UP001234989"/>
    </source>
</evidence>
<gene>
    <name evidence="6" type="ORF">MTR67_041831</name>
</gene>
<comment type="pathway">
    <text evidence="2">Secondary metabolite biosynthesis; terpenoid biosynthesis.</text>
</comment>
<dbReference type="GO" id="GO:0010333">
    <property type="term" value="F:terpene synthase activity"/>
    <property type="evidence" value="ECO:0007669"/>
    <property type="project" value="InterPro"/>
</dbReference>
<feature type="domain" description="Terpene synthase N-terminal" evidence="4">
    <location>
        <begin position="23"/>
        <end position="197"/>
    </location>
</feature>
<evidence type="ECO:0000256" key="2">
    <source>
        <dbReference type="ARBA" id="ARBA00004721"/>
    </source>
</evidence>
<dbReference type="PANTHER" id="PTHR31225">
    <property type="entry name" value="OS04G0344100 PROTEIN-RELATED"/>
    <property type="match status" value="1"/>
</dbReference>
<dbReference type="InterPro" id="IPR008949">
    <property type="entry name" value="Isoprenoid_synthase_dom_sf"/>
</dbReference>
<dbReference type="CDD" id="cd00684">
    <property type="entry name" value="Terpene_cyclase_plant_C1"/>
    <property type="match status" value="2"/>
</dbReference>
<dbReference type="InterPro" id="IPR008930">
    <property type="entry name" value="Terpenoid_cyclase/PrenylTrfase"/>
</dbReference>
<evidence type="ECO:0000256" key="3">
    <source>
        <dbReference type="ARBA" id="ARBA00022723"/>
    </source>
</evidence>
<dbReference type="SFLD" id="SFLDG01019">
    <property type="entry name" value="Terpene_Cyclase_Like_1_C_Termi"/>
    <property type="match status" value="1"/>
</dbReference>
<dbReference type="GO" id="GO:0000287">
    <property type="term" value="F:magnesium ion binding"/>
    <property type="evidence" value="ECO:0007669"/>
    <property type="project" value="InterPro"/>
</dbReference>
<dbReference type="InterPro" id="IPR044814">
    <property type="entry name" value="Terpene_cyclase_plant_C1"/>
</dbReference>
<dbReference type="PANTHER" id="PTHR31225:SF176">
    <property type="entry name" value="(E,E)-GERMACRENE B SYNTHASE-LIKE"/>
    <property type="match status" value="1"/>
</dbReference>
<accession>A0AAF0UNS7</accession>
<dbReference type="Pfam" id="PF03936">
    <property type="entry name" value="Terpene_synth_C"/>
    <property type="match status" value="2"/>
</dbReference>
<dbReference type="InterPro" id="IPR001906">
    <property type="entry name" value="Terpene_synth_N"/>
</dbReference>
<dbReference type="Gene3D" id="1.50.10.130">
    <property type="entry name" value="Terpene synthase, N-terminal domain"/>
    <property type="match status" value="2"/>
</dbReference>
<dbReference type="SUPFAM" id="SSF48239">
    <property type="entry name" value="Terpenoid cyclases/Protein prenyltransferases"/>
    <property type="match status" value="2"/>
</dbReference>
<dbReference type="GO" id="GO:0016102">
    <property type="term" value="P:diterpenoid biosynthetic process"/>
    <property type="evidence" value="ECO:0007669"/>
    <property type="project" value="InterPro"/>
</dbReference>
<proteinExistence type="predicted"/>
<dbReference type="EMBL" id="CP133620">
    <property type="protein sequence ID" value="WMV48446.1"/>
    <property type="molecule type" value="Genomic_DNA"/>
</dbReference>
<comment type="cofactor">
    <cofactor evidence="1">
        <name>Mg(2+)</name>
        <dbReference type="ChEBI" id="CHEBI:18420"/>
    </cofactor>
</comment>
<dbReference type="AlphaFoldDB" id="A0AAF0UNS7"/>
<evidence type="ECO:0000313" key="6">
    <source>
        <dbReference type="EMBL" id="WMV48446.1"/>
    </source>
</evidence>
<dbReference type="InterPro" id="IPR050148">
    <property type="entry name" value="Terpene_synthase-like"/>
</dbReference>
<sequence>MVDSSITTSTTTKRPLVNYHSTIWGDFFLSYTPQLTEISSKEKHEHEELKENARQMLVESPDNSTQKLVLIDTIQRLGVEYHFKNDIETSIQNNFKESQQSKNDDDLYVVALRFRLVRQQRHYMSPDVFKRFTNDDGKFKETLTIDVQGLLSLYEAAHLRVHGEEILEEALTFTVTHLESMGPKLGNSLKAQVSEALSQPIHTNLPRFLARKNICMYGNIESRNDLLLKFAKLDFNILQKVYQRELRELTIDRLVECYFGAVGLHFEPQQSRARIMTGKILSILNIVDDTFDAYATFDELVLFTNAIERSCGISAMESVSHNLRPIYQVLIEFLNELEDELKKEGKSDRVYYAKVEMKKWIKSYFKEAEWLNACYFPKCEEYMENAITSIAVKLIATISLICLEELIISKETLEWVTSDSSIFRASSILSRLKDDIMGHHEISSKEKHEPEELKEKVRQMLVELPDNSTQKLVLIDTIQRLGVEYHFKNDIEISIQNIFEESSNDDDLYVVALRFRLVRQQRHYISSDVFKKFTNHDGTFKETLTKDVQGLLSLYEAAHLRVHGEEILEEALTFTVTHLESMAPKLGNSLKAQVSEALNQPIHTNLPRLLARKNIYMYENVELRNDLLLKFAKLDFNILQKVYQRELRELTRWWKNIDVANKFSYARDRLVECYFGAVGLHFEPQQSRARIMTGKIIAIINIVDDTFDAYATFDELVLFTNAIERCEISAMESVPPNLRRIYKVLIEFLNEIEDELKKEGKADRVYYAKVEMKKWIKSYFKEAQWLNACYFPKCEEYMENAITSIAIKLIATISLVCLEEFIITKETLEWVTSDSSILRASSVLSRLKDDIIGHHFEQQRTHIPSFFECYMKEHGVSKQETYIKVQKIMSNAWKDINTELFCPSQVPMFALEQAINPTRLTLSFEKNDFISTNCGFMDRLIALLVDPIKI</sequence>
<dbReference type="SUPFAM" id="SSF48576">
    <property type="entry name" value="Terpenoid synthases"/>
    <property type="match status" value="2"/>
</dbReference>
<dbReference type="Pfam" id="PF01397">
    <property type="entry name" value="Terpene_synth"/>
    <property type="match status" value="1"/>
</dbReference>
<dbReference type="InterPro" id="IPR036965">
    <property type="entry name" value="Terpene_synth_N_sf"/>
</dbReference>
<feature type="domain" description="Terpene synthase metal-binding" evidence="5">
    <location>
        <begin position="655"/>
        <end position="895"/>
    </location>
</feature>
<name>A0AAF0UNS7_SOLVR</name>
<dbReference type="InterPro" id="IPR005630">
    <property type="entry name" value="Terpene_synthase_metal-bd"/>
</dbReference>
<dbReference type="Gene3D" id="1.10.600.10">
    <property type="entry name" value="Farnesyl Diphosphate Synthase"/>
    <property type="match status" value="2"/>
</dbReference>
<evidence type="ECO:0000259" key="4">
    <source>
        <dbReference type="Pfam" id="PF01397"/>
    </source>
</evidence>
<dbReference type="SFLD" id="SFLDS00005">
    <property type="entry name" value="Isoprenoid_Synthase_Type_I"/>
    <property type="match status" value="1"/>
</dbReference>
<dbReference type="FunFam" id="1.50.10.130:FF:000001">
    <property type="entry name" value="Isoprene synthase, chloroplastic"/>
    <property type="match status" value="2"/>
</dbReference>
<dbReference type="Proteomes" id="UP001234989">
    <property type="component" value="Chromosome 9"/>
</dbReference>
<keyword evidence="3" id="KW-0479">Metal-binding</keyword>
<organism evidence="6 7">
    <name type="scientific">Solanum verrucosum</name>
    <dbReference type="NCBI Taxonomy" id="315347"/>
    <lineage>
        <taxon>Eukaryota</taxon>
        <taxon>Viridiplantae</taxon>
        <taxon>Streptophyta</taxon>
        <taxon>Embryophyta</taxon>
        <taxon>Tracheophyta</taxon>
        <taxon>Spermatophyta</taxon>
        <taxon>Magnoliopsida</taxon>
        <taxon>eudicotyledons</taxon>
        <taxon>Gunneridae</taxon>
        <taxon>Pentapetalae</taxon>
        <taxon>asterids</taxon>
        <taxon>lamiids</taxon>
        <taxon>Solanales</taxon>
        <taxon>Solanaceae</taxon>
        <taxon>Solanoideae</taxon>
        <taxon>Solaneae</taxon>
        <taxon>Solanum</taxon>
    </lineage>
</organism>
<dbReference type="InterPro" id="IPR034741">
    <property type="entry name" value="Terpene_cyclase-like_1_C"/>
</dbReference>
<evidence type="ECO:0000259" key="5">
    <source>
        <dbReference type="Pfam" id="PF03936"/>
    </source>
</evidence>